<dbReference type="Proteomes" id="UP000271125">
    <property type="component" value="Unassembled WGS sequence"/>
</dbReference>
<accession>A0A660SN40</accession>
<protein>
    <recommendedName>
        <fullName evidence="1">DUF5916 domain-containing protein</fullName>
    </recommendedName>
</protein>
<dbReference type="Gene3D" id="2.60.40.1190">
    <property type="match status" value="1"/>
</dbReference>
<dbReference type="EMBL" id="QNBD01000069">
    <property type="protein sequence ID" value="RKX71902.1"/>
    <property type="molecule type" value="Genomic_DNA"/>
</dbReference>
<evidence type="ECO:0000259" key="1">
    <source>
        <dbReference type="Pfam" id="PF19313"/>
    </source>
</evidence>
<reference evidence="2 3" key="1">
    <citation type="submission" date="2018-06" db="EMBL/GenBank/DDBJ databases">
        <title>Extensive metabolic versatility and redundancy in microbially diverse, dynamic hydrothermal sediments.</title>
        <authorList>
            <person name="Dombrowski N."/>
            <person name="Teske A."/>
            <person name="Baker B.J."/>
        </authorList>
    </citation>
    <scope>NUCLEOTIDE SEQUENCE [LARGE SCALE GENOMIC DNA]</scope>
    <source>
        <strain evidence="2">B10_G13</strain>
    </source>
</reference>
<evidence type="ECO:0000313" key="2">
    <source>
        <dbReference type="EMBL" id="RKX71902.1"/>
    </source>
</evidence>
<dbReference type="SUPFAM" id="SSF49344">
    <property type="entry name" value="CBD9-like"/>
    <property type="match status" value="1"/>
</dbReference>
<name>A0A660SN40_UNCT6</name>
<gene>
    <name evidence="2" type="ORF">DRP43_02005</name>
</gene>
<feature type="domain" description="DUF5916" evidence="1">
    <location>
        <begin position="235"/>
        <end position="297"/>
    </location>
</feature>
<dbReference type="AlphaFoldDB" id="A0A660SN40"/>
<proteinExistence type="predicted"/>
<evidence type="ECO:0000313" key="3">
    <source>
        <dbReference type="Proteomes" id="UP000271125"/>
    </source>
</evidence>
<organism evidence="2 3">
    <name type="scientific">candidate division TA06 bacterium</name>
    <dbReference type="NCBI Taxonomy" id="2250710"/>
    <lineage>
        <taxon>Bacteria</taxon>
        <taxon>Bacteria division TA06</taxon>
    </lineage>
</organism>
<sequence length="646" mass="74236">MINYFIIFLSMMGNISDNIIPSKINSVNDIYKCTKYYELEAVGKKEKTNVIDSSIVYIAYTKKEMVFLVKNWQKGINASSKRRDSEGLLNNSEDAVYILLGANGKGNDSYWIGVNPLGAILDKVISSSGMSEWDGDIKANCKERKDGWDALIEIPFNSISYSKCIWGIQIFRIEMNTLLVQYLFPNKSNNFLQTEGGMSIDFDYITKGSKFDISLIPSVRVELKDKNLKYFAGGTVRYKNGINDLLDITVFPDFSEVEADIQKFNLNRLPYNYPEKRPFFVEGSSLIKSPILLFRSRNVEDLQYGLKFYNISDKSSFITYFINDTTTGKSSISRFSYSPFQALKLGTYFQLNSLGYNLMSSDLSGYIKKINLDLQGQISSNIENSSNLYYFNLSREEKPGYSMSVSYTSIDSQFVNPFNNINIYFDGINELNGYLSYYYLKNGKYFVPSIRYNSVINKYDRKTIYNELGFSATAGYLPFLWMIQYDNSNLDYLGLPNCKTRTVTLGVIYLKSSWNQFTFIYTFGNYLGGILNQLTGDFKINLHKTMNIGLSAYKIKSSYDNLFISQLYGHISLYREYLFIKPYINYTMNNMTYEKKLSLNGILLLEPKYMSGIYIALSQEYGIDKGFILKSNKEIFKIQVGIKITK</sequence>
<dbReference type="Pfam" id="PF19313">
    <property type="entry name" value="DUF5916"/>
    <property type="match status" value="1"/>
</dbReference>
<dbReference type="InterPro" id="IPR045670">
    <property type="entry name" value="DUF5916"/>
</dbReference>
<comment type="caution">
    <text evidence="2">The sequence shown here is derived from an EMBL/GenBank/DDBJ whole genome shotgun (WGS) entry which is preliminary data.</text>
</comment>